<keyword evidence="5 7" id="KW-0472">Membrane</keyword>
<comment type="catalytic activity">
    <reaction evidence="7">
        <text>L-cysteinyl-[protein] + hexadecanoyl-CoA = S-hexadecanoyl-L-cysteinyl-[protein] + CoA</text>
        <dbReference type="Rhea" id="RHEA:36683"/>
        <dbReference type="Rhea" id="RHEA-COMP:10131"/>
        <dbReference type="Rhea" id="RHEA-COMP:11032"/>
        <dbReference type="ChEBI" id="CHEBI:29950"/>
        <dbReference type="ChEBI" id="CHEBI:57287"/>
        <dbReference type="ChEBI" id="CHEBI:57379"/>
        <dbReference type="ChEBI" id="CHEBI:74151"/>
        <dbReference type="EC" id="2.3.1.225"/>
    </reaction>
</comment>
<dbReference type="EMBL" id="CAWYQH010000108">
    <property type="protein sequence ID" value="CAK8689564.1"/>
    <property type="molecule type" value="Genomic_DNA"/>
</dbReference>
<evidence type="ECO:0000256" key="7">
    <source>
        <dbReference type="RuleBase" id="RU079119"/>
    </source>
</evidence>
<evidence type="ECO:0000256" key="5">
    <source>
        <dbReference type="ARBA" id="ARBA00023136"/>
    </source>
</evidence>
<dbReference type="Pfam" id="PF01529">
    <property type="entry name" value="DHHC"/>
    <property type="match status" value="1"/>
</dbReference>
<proteinExistence type="inferred from homology"/>
<feature type="transmembrane region" description="Helical" evidence="7">
    <location>
        <begin position="49"/>
        <end position="71"/>
    </location>
</feature>
<evidence type="ECO:0000256" key="6">
    <source>
        <dbReference type="ARBA" id="ARBA00023315"/>
    </source>
</evidence>
<keyword evidence="2 7" id="KW-0808">Transferase</keyword>
<evidence type="ECO:0000313" key="9">
    <source>
        <dbReference type="EMBL" id="CAK8689564.1"/>
    </source>
</evidence>
<feature type="domain" description="Palmitoyltransferase DHHC" evidence="8">
    <location>
        <begin position="95"/>
        <end position="222"/>
    </location>
</feature>
<dbReference type="InterPro" id="IPR001594">
    <property type="entry name" value="Palmitoyltrfase_DHHC"/>
</dbReference>
<protein>
    <recommendedName>
        <fullName evidence="7">Palmitoyltransferase</fullName>
        <ecNumber evidence="7">2.3.1.225</ecNumber>
    </recommendedName>
</protein>
<feature type="transmembrane region" description="Helical" evidence="7">
    <location>
        <begin position="20"/>
        <end position="43"/>
    </location>
</feature>
<dbReference type="PANTHER" id="PTHR12246">
    <property type="entry name" value="PALMITOYLTRANSFERASE ZDHHC16"/>
    <property type="match status" value="1"/>
</dbReference>
<comment type="subcellular location">
    <subcellularLocation>
        <location evidence="1">Membrane</location>
        <topology evidence="1">Multi-pass membrane protein</topology>
    </subcellularLocation>
</comment>
<dbReference type="InterPro" id="IPR039859">
    <property type="entry name" value="PFA4/ZDH16/20/ERF2-like"/>
</dbReference>
<evidence type="ECO:0000259" key="8">
    <source>
        <dbReference type="Pfam" id="PF01529"/>
    </source>
</evidence>
<evidence type="ECO:0000313" key="10">
    <source>
        <dbReference type="Proteomes" id="UP001642483"/>
    </source>
</evidence>
<evidence type="ECO:0000256" key="1">
    <source>
        <dbReference type="ARBA" id="ARBA00004141"/>
    </source>
</evidence>
<dbReference type="EC" id="2.3.1.225" evidence="7"/>
<accession>A0ABP0GG01</accession>
<keyword evidence="3 7" id="KW-0812">Transmembrane</keyword>
<feature type="transmembrane region" description="Helical" evidence="7">
    <location>
        <begin position="187"/>
        <end position="205"/>
    </location>
</feature>
<sequence>MSRLLRLPFGMRYLLHTQGILGSSFALFLYLYVHIFNFFPIIIPRYHDGSLPTLIVIVYMFLSANTIISFFRTMLSDPGRVLKLSDEKIDWTFWEKCPKCVKPRPPRSHHCQKCGHCVLKMDHHCMWTNNCIGAGNSWIFITLLCYTFAFAVLNTVIYLLHVFKWLEECSACNQIPWINSTSPSIRYLSYFFILLMNLATLFLLLTQYINVYYDKTTIENMSESNTILAVQRFRDSKSKHHSFASLCGTSRILWLFPCRIRSYPITNSIGLGASHPFAV</sequence>
<feature type="transmembrane region" description="Helical" evidence="7">
    <location>
        <begin position="138"/>
        <end position="160"/>
    </location>
</feature>
<comment type="domain">
    <text evidence="7">The DHHC domain is required for palmitoyltransferase activity.</text>
</comment>
<name>A0ABP0GG01_CLALP</name>
<dbReference type="Proteomes" id="UP001642483">
    <property type="component" value="Unassembled WGS sequence"/>
</dbReference>
<gene>
    <name evidence="9" type="ORF">CVLEPA_LOCUS21551</name>
</gene>
<comment type="similarity">
    <text evidence="7">Belongs to the DHHC palmitoyltransferase family.</text>
</comment>
<dbReference type="PROSITE" id="PS50216">
    <property type="entry name" value="DHHC"/>
    <property type="match status" value="1"/>
</dbReference>
<evidence type="ECO:0000256" key="3">
    <source>
        <dbReference type="ARBA" id="ARBA00022692"/>
    </source>
</evidence>
<comment type="caution">
    <text evidence="9">The sequence shown here is derived from an EMBL/GenBank/DDBJ whole genome shotgun (WGS) entry which is preliminary data.</text>
</comment>
<evidence type="ECO:0000256" key="4">
    <source>
        <dbReference type="ARBA" id="ARBA00022989"/>
    </source>
</evidence>
<organism evidence="9 10">
    <name type="scientific">Clavelina lepadiformis</name>
    <name type="common">Light-bulb sea squirt</name>
    <name type="synonym">Ascidia lepadiformis</name>
    <dbReference type="NCBI Taxonomy" id="159417"/>
    <lineage>
        <taxon>Eukaryota</taxon>
        <taxon>Metazoa</taxon>
        <taxon>Chordata</taxon>
        <taxon>Tunicata</taxon>
        <taxon>Ascidiacea</taxon>
        <taxon>Aplousobranchia</taxon>
        <taxon>Clavelinidae</taxon>
        <taxon>Clavelina</taxon>
    </lineage>
</organism>
<keyword evidence="4 7" id="KW-1133">Transmembrane helix</keyword>
<keyword evidence="6 7" id="KW-0012">Acyltransferase</keyword>
<evidence type="ECO:0000256" key="2">
    <source>
        <dbReference type="ARBA" id="ARBA00022679"/>
    </source>
</evidence>
<keyword evidence="10" id="KW-1185">Reference proteome</keyword>
<reference evidence="9 10" key="1">
    <citation type="submission" date="2024-02" db="EMBL/GenBank/DDBJ databases">
        <authorList>
            <person name="Daric V."/>
            <person name="Darras S."/>
        </authorList>
    </citation>
    <scope>NUCLEOTIDE SEQUENCE [LARGE SCALE GENOMIC DNA]</scope>
</reference>